<dbReference type="SUPFAM" id="SSF52799">
    <property type="entry name" value="(Phosphotyrosine protein) phosphatases II"/>
    <property type="match status" value="1"/>
</dbReference>
<dbReference type="OrthoDB" id="6375174at2759"/>
<dbReference type="GO" id="GO:0016791">
    <property type="term" value="F:phosphatase activity"/>
    <property type="evidence" value="ECO:0007669"/>
    <property type="project" value="InterPro"/>
</dbReference>
<dbReference type="Proteomes" id="UP000311382">
    <property type="component" value="Unassembled WGS sequence"/>
</dbReference>
<dbReference type="AlphaFoldDB" id="A0A5C5G6I7"/>
<dbReference type="FunFam" id="3.90.190.10:FF:000024">
    <property type="entry name" value="probable tyrosine-protein phosphatase At1g05000"/>
    <property type="match status" value="1"/>
</dbReference>
<dbReference type="PANTHER" id="PTHR31126">
    <property type="entry name" value="TYROSINE-PROTEIN PHOSPHATASE"/>
    <property type="match status" value="1"/>
</dbReference>
<comment type="catalytic activity">
    <reaction evidence="4">
        <text>5-diphospho-1D-myo-inositol 1,2,3,4,6-pentakisphosphate + H2O = 1D-myo-inositol hexakisphosphate + phosphate + H(+)</text>
        <dbReference type="Rhea" id="RHEA:22384"/>
        <dbReference type="ChEBI" id="CHEBI:15377"/>
        <dbReference type="ChEBI" id="CHEBI:15378"/>
        <dbReference type="ChEBI" id="CHEBI:43474"/>
        <dbReference type="ChEBI" id="CHEBI:58130"/>
        <dbReference type="ChEBI" id="CHEBI:58628"/>
        <dbReference type="EC" id="3.6.1.52"/>
    </reaction>
    <physiologicalReaction direction="left-to-right" evidence="4">
        <dbReference type="Rhea" id="RHEA:22385"/>
    </physiologicalReaction>
</comment>
<dbReference type="CDD" id="cd14528">
    <property type="entry name" value="PFA-DSP_Siw14"/>
    <property type="match status" value="1"/>
</dbReference>
<comment type="caution">
    <text evidence="10">The sequence shown here is derived from an EMBL/GenBank/DDBJ whole genome shotgun (WGS) entry which is preliminary data.</text>
</comment>
<evidence type="ECO:0000256" key="6">
    <source>
        <dbReference type="ARBA" id="ARBA00047927"/>
    </source>
</evidence>
<dbReference type="PROSITE" id="PS50054">
    <property type="entry name" value="TYR_PHOSPHATASE_DUAL"/>
    <property type="match status" value="1"/>
</dbReference>
<dbReference type="InterPro" id="IPR020422">
    <property type="entry name" value="TYR_PHOSPHATASE_DUAL_dom"/>
</dbReference>
<keyword evidence="2" id="KW-0378">Hydrolase</keyword>
<dbReference type="EMBL" id="SOZI01000004">
    <property type="protein sequence ID" value="TNY24179.1"/>
    <property type="molecule type" value="Genomic_DNA"/>
</dbReference>
<comment type="catalytic activity">
    <reaction evidence="5">
        <text>3,5-bis(diphospho)-1D-myo-inositol 1,2,4,6-tetrakisphosphate + H2O = 3-diphospho-1D-myo-inositol 1,2,4,5,6-pentakisphosphate + phosphate + 2 H(+)</text>
        <dbReference type="Rhea" id="RHEA:56312"/>
        <dbReference type="ChEBI" id="CHEBI:15377"/>
        <dbReference type="ChEBI" id="CHEBI:15378"/>
        <dbReference type="ChEBI" id="CHEBI:43474"/>
        <dbReference type="ChEBI" id="CHEBI:140372"/>
        <dbReference type="ChEBI" id="CHEBI:140374"/>
        <dbReference type="EC" id="3.6.1.52"/>
    </reaction>
    <physiologicalReaction direction="left-to-right" evidence="5">
        <dbReference type="Rhea" id="RHEA:56313"/>
    </physiologicalReaction>
</comment>
<dbReference type="GO" id="GO:0052840">
    <property type="term" value="F:inositol diphosphate tetrakisphosphate diphosphatase activity"/>
    <property type="evidence" value="ECO:0007669"/>
    <property type="project" value="TreeGrafter"/>
</dbReference>
<dbReference type="InterPro" id="IPR004861">
    <property type="entry name" value="Siw14-like"/>
</dbReference>
<keyword evidence="11" id="KW-1185">Reference proteome</keyword>
<feature type="region of interest" description="Disordered" evidence="8">
    <location>
        <begin position="1"/>
        <end position="33"/>
    </location>
</feature>
<feature type="region of interest" description="Disordered" evidence="8">
    <location>
        <begin position="191"/>
        <end position="225"/>
    </location>
</feature>
<organism evidence="10 11">
    <name type="scientific">Rhodotorula diobovata</name>
    <dbReference type="NCBI Taxonomy" id="5288"/>
    <lineage>
        <taxon>Eukaryota</taxon>
        <taxon>Fungi</taxon>
        <taxon>Dikarya</taxon>
        <taxon>Basidiomycota</taxon>
        <taxon>Pucciniomycotina</taxon>
        <taxon>Microbotryomycetes</taxon>
        <taxon>Sporidiobolales</taxon>
        <taxon>Sporidiobolaceae</taxon>
        <taxon>Rhodotorula</taxon>
    </lineage>
</organism>
<evidence type="ECO:0000259" key="9">
    <source>
        <dbReference type="PROSITE" id="PS50054"/>
    </source>
</evidence>
<evidence type="ECO:0000256" key="7">
    <source>
        <dbReference type="ARBA" id="ARBA00048424"/>
    </source>
</evidence>
<gene>
    <name evidence="10" type="ORF">DMC30DRAFT_371509</name>
</gene>
<comment type="similarity">
    <text evidence="3">Belongs to the protein-tyrosine phosphatase family. Atypical dual-specificity phosphatase Siw14-like subfamily.</text>
</comment>
<reference evidence="10 11" key="1">
    <citation type="submission" date="2019-03" db="EMBL/GenBank/DDBJ databases">
        <title>Rhodosporidium diobovatum UCD-FST 08-225 genome sequencing, assembly, and annotation.</title>
        <authorList>
            <person name="Fakankun I.U."/>
            <person name="Fristensky B."/>
            <person name="Levin D.B."/>
        </authorList>
    </citation>
    <scope>NUCLEOTIDE SEQUENCE [LARGE SCALE GENOMIC DNA]</scope>
    <source>
        <strain evidence="10 11">UCD-FST 08-225</strain>
    </source>
</reference>
<evidence type="ECO:0000313" key="11">
    <source>
        <dbReference type="Proteomes" id="UP000311382"/>
    </source>
</evidence>
<evidence type="ECO:0000256" key="4">
    <source>
        <dbReference type="ARBA" id="ARBA00047342"/>
    </source>
</evidence>
<evidence type="ECO:0000256" key="8">
    <source>
        <dbReference type="SAM" id="MobiDB-lite"/>
    </source>
</evidence>
<dbReference type="InterPro" id="IPR016130">
    <property type="entry name" value="Tyr_Pase_AS"/>
</dbReference>
<protein>
    <recommendedName>
        <fullName evidence="1">diphosphoinositol-polyphosphate diphosphatase</fullName>
        <ecNumber evidence="1">3.6.1.52</ecNumber>
    </recommendedName>
</protein>
<evidence type="ECO:0000256" key="1">
    <source>
        <dbReference type="ARBA" id="ARBA00012527"/>
    </source>
</evidence>
<dbReference type="Pfam" id="PF03162">
    <property type="entry name" value="Y_phosphatase2"/>
    <property type="match status" value="1"/>
</dbReference>
<comment type="catalytic activity">
    <reaction evidence="6">
        <text>1,5-bis(diphospho)-1D-myo-inositol 2,3,4,6-tetrakisphosphate + H2O = 1-diphospho-1D-myo-inositol 2,3,4,5,6-pentakisphosphate + phosphate + 2 H(+)</text>
        <dbReference type="Rhea" id="RHEA:79699"/>
        <dbReference type="ChEBI" id="CHEBI:15377"/>
        <dbReference type="ChEBI" id="CHEBI:15378"/>
        <dbReference type="ChEBI" id="CHEBI:43474"/>
        <dbReference type="ChEBI" id="CHEBI:74946"/>
        <dbReference type="ChEBI" id="CHEBI:77983"/>
        <dbReference type="EC" id="3.6.1.52"/>
    </reaction>
    <physiologicalReaction direction="left-to-right" evidence="6">
        <dbReference type="Rhea" id="RHEA:79700"/>
    </physiologicalReaction>
</comment>
<dbReference type="EC" id="3.6.1.52" evidence="1"/>
<dbReference type="STRING" id="5288.A0A5C5G6I7"/>
<dbReference type="InterPro" id="IPR020428">
    <property type="entry name" value="PFA-DSPs"/>
</dbReference>
<accession>A0A5C5G6I7</accession>
<dbReference type="InterPro" id="IPR029021">
    <property type="entry name" value="Prot-tyrosine_phosphatase-like"/>
</dbReference>
<comment type="catalytic activity">
    <reaction evidence="7">
        <text>6-diphospho-1D-myo-inositol pentakisphosphate + H2O = 1D-myo-inositol hexakisphosphate + phosphate + H(+)</text>
        <dbReference type="Rhea" id="RHEA:79703"/>
        <dbReference type="ChEBI" id="CHEBI:15377"/>
        <dbReference type="ChEBI" id="CHEBI:15378"/>
        <dbReference type="ChEBI" id="CHEBI:43474"/>
        <dbReference type="ChEBI" id="CHEBI:58130"/>
        <dbReference type="ChEBI" id="CHEBI:230534"/>
        <dbReference type="EC" id="3.6.1.52"/>
    </reaction>
    <physiologicalReaction direction="left-to-right" evidence="7">
        <dbReference type="Rhea" id="RHEA:79704"/>
    </physiologicalReaction>
</comment>
<name>A0A5C5G6I7_9BASI</name>
<evidence type="ECO:0000256" key="3">
    <source>
        <dbReference type="ARBA" id="ARBA00044949"/>
    </source>
</evidence>
<dbReference type="PANTHER" id="PTHR31126:SF48">
    <property type="entry name" value="INOSITOL PHOSPHATASE SIW14"/>
    <property type="match status" value="1"/>
</dbReference>
<evidence type="ECO:0000313" key="10">
    <source>
        <dbReference type="EMBL" id="TNY24179.1"/>
    </source>
</evidence>
<proteinExistence type="inferred from homology"/>
<evidence type="ECO:0000256" key="2">
    <source>
        <dbReference type="ARBA" id="ARBA00022801"/>
    </source>
</evidence>
<feature type="domain" description="Tyrosine-protein phosphatase" evidence="9">
    <location>
        <begin position="36"/>
        <end position="191"/>
    </location>
</feature>
<dbReference type="GO" id="GO:0005737">
    <property type="term" value="C:cytoplasm"/>
    <property type="evidence" value="ECO:0007669"/>
    <property type="project" value="TreeGrafter"/>
</dbReference>
<dbReference type="Gene3D" id="3.90.190.10">
    <property type="entry name" value="Protein tyrosine phosphatase superfamily"/>
    <property type="match status" value="1"/>
</dbReference>
<feature type="compositionally biased region" description="Low complexity" evidence="8">
    <location>
        <begin position="1"/>
        <end position="20"/>
    </location>
</feature>
<evidence type="ECO:0000256" key="5">
    <source>
        <dbReference type="ARBA" id="ARBA00047562"/>
    </source>
</evidence>
<sequence>MPRAPSPSAASTATGGADASAENDDTDDELLRPPENFAMVSPKLYRSSFPRTRNFPFLRSLGLKSVMVLVQEPYPEENLEFLKREGILFFQFGMPANKEPFVSIPEDKIVAALSTILDVRNHPMLIHCNKGKHRTGCVVGCLRRLQLWSLVSVFDEYRRYSHPKSRAMDLQCIEAFGGLPKTVDRAHLPRWATLDPPPLPPTAPLPVGAASALSTDDETSSVGEP</sequence>
<dbReference type="PRINTS" id="PR01911">
    <property type="entry name" value="PFDSPHPHTASE"/>
</dbReference>
<feature type="compositionally biased region" description="Pro residues" evidence="8">
    <location>
        <begin position="195"/>
        <end position="204"/>
    </location>
</feature>
<dbReference type="PROSITE" id="PS00383">
    <property type="entry name" value="TYR_PHOSPHATASE_1"/>
    <property type="match status" value="1"/>
</dbReference>